<gene>
    <name evidence="1" type="ORF">HIM_07065</name>
</gene>
<evidence type="ECO:0000313" key="1">
    <source>
        <dbReference type="EMBL" id="KJZ73509.1"/>
    </source>
</evidence>
<reference evidence="1 2" key="1">
    <citation type="journal article" date="2014" name="Genome Biol. Evol.">
        <title>Comparative genomics and transcriptomics analyses reveal divergent lifestyle features of nematode endoparasitic fungus Hirsutella minnesotensis.</title>
        <authorList>
            <person name="Lai Y."/>
            <person name="Liu K."/>
            <person name="Zhang X."/>
            <person name="Zhang X."/>
            <person name="Li K."/>
            <person name="Wang N."/>
            <person name="Shu C."/>
            <person name="Wu Y."/>
            <person name="Wang C."/>
            <person name="Bushley K.E."/>
            <person name="Xiang M."/>
            <person name="Liu X."/>
        </authorList>
    </citation>
    <scope>NUCLEOTIDE SEQUENCE [LARGE SCALE GENOMIC DNA]</scope>
    <source>
        <strain evidence="1 2">3608</strain>
    </source>
</reference>
<keyword evidence="2" id="KW-1185">Reference proteome</keyword>
<evidence type="ECO:0000313" key="2">
    <source>
        <dbReference type="Proteomes" id="UP000054481"/>
    </source>
</evidence>
<accession>A0A0F8A4F9</accession>
<dbReference type="OrthoDB" id="3204049at2759"/>
<name>A0A0F8A4F9_9HYPO</name>
<proteinExistence type="predicted"/>
<dbReference type="AlphaFoldDB" id="A0A0F8A4F9"/>
<sequence length="420" mass="48159">MAHQAHNIPWSLLTAHLTPTFTHDKSGHYRSSSVHLKFDYRLNCKPNQAKDLSHFITAFAKNIEDHTRCERAKYPATYTPPSRGDLFLDDAVAEKIMPSVQRFRRELSHRMGFGNFTERREPQDTSGRPGILCPHVDGSQGFGCGCALPYTERIADAFLREYRQNGCYRLAGANGPAFFNVEVLKLLLLYGEMDLILRVCAHPDVDYLEWEENSSQWGVIAGWNKIYLAALKAYICLNICYCFPELWNPSCRPATYDYRSTTLFRNTVRDCTLSGFSTPVSAMPHRQFFDGWYHWYGYLPPDGSAIRLDAAQYASRVLREKGLPPELCYMILSYLNSGPPGRLPVSRDPLHPDNREELGKYLTYCWQLIVRCNMMAQALGKEIEWEEYICQVLIDQLSSKGGRKWYKNVTGFTGDTMSLF</sequence>
<protein>
    <submittedName>
        <fullName evidence="1">Uncharacterized protein</fullName>
    </submittedName>
</protein>
<dbReference type="EMBL" id="KQ030534">
    <property type="protein sequence ID" value="KJZ73509.1"/>
    <property type="molecule type" value="Genomic_DNA"/>
</dbReference>
<organism evidence="1 2">
    <name type="scientific">Hirsutella minnesotensis 3608</name>
    <dbReference type="NCBI Taxonomy" id="1043627"/>
    <lineage>
        <taxon>Eukaryota</taxon>
        <taxon>Fungi</taxon>
        <taxon>Dikarya</taxon>
        <taxon>Ascomycota</taxon>
        <taxon>Pezizomycotina</taxon>
        <taxon>Sordariomycetes</taxon>
        <taxon>Hypocreomycetidae</taxon>
        <taxon>Hypocreales</taxon>
        <taxon>Ophiocordycipitaceae</taxon>
        <taxon>Hirsutella</taxon>
    </lineage>
</organism>
<dbReference type="Proteomes" id="UP000054481">
    <property type="component" value="Unassembled WGS sequence"/>
</dbReference>